<evidence type="ECO:0000256" key="10">
    <source>
        <dbReference type="ARBA" id="ARBA00023170"/>
    </source>
</evidence>
<evidence type="ECO:0000256" key="11">
    <source>
        <dbReference type="ARBA" id="ARBA00023180"/>
    </source>
</evidence>
<sequence>MVTWGALLHFLIILSLPLFSKSVYHEESSELKTEAGDLNLRCIDIERNALLKFSEGLIDPFGQLASWVGIDCCRWKGVHCRNQTGHVVKLNLRAVSYSSRLGGKISPSLLDLKYLKYLDLSMNDFQGIPIPDFFGSFERMRYLNLSCASFSGIVPPHLGNLSNLRYLDLLAYSNPYDYIGSNWVSDLNWVSGLTSLKYLDLGYINLSLETNWLQALNTLPSLSELYLYYCGLQNIPPSPLNLNFTSLSVLDLSYNHFNSLPQWLFNISSLATLRLSSCYMKPSISKAAWEDLCHLQALDLSYNEIAGDISDLIGALSRCSNHSIEMLKLWNSHMSGQLPESLGFLKNLRFLHLDENLITGPIPESIGKLSKLNYFGLAENQLNGTIPESVGKLTELTELCLYKNSWGGVLSQKHMEGLRKLEYFSVSSSNEAFSINLSDEWVPPFSLRFIEIDSYPLGPKFPTWLKTQKQLDSIILTNVSVSGTIPHWLKKLCPQIQRLDLSYNQLGGMLPDSLAFPGYTRVIVDFSFNRLSGQIPLWPNVTHLILANNLFSGSIPTNIGQVMLRLNILDLSGNLLNDSIPLSISDMVYLQRLDLSNNLLYGEIHEKWRNLQEIRVIDLSRNNLSGNIPNSICSMPNLFWLKLSSNSLSGELSSLKNCTSLSALDLGGNEFSGNIPQWIGESLLSLVVLSIRANMFYGNIPEKLCHLYNLHILDLADNNLSGSIPSCLDNFSSLSSWTPYSPYSHYSYWNYVFIPQMVLVVKGLPIMYTLTLYLVKAIDLSRNNLRGDIPEEITHLSTLGSLNLSWNQLTGKIPDSIGSLKQLEALDLSHNNLSGPIPLSLTSITSLSKLNVSYNNLSGKIPSTNQFQTFNDPSIYEGNPGLWGSPLQTPCLTINKGKVEGCEAKDYDNDEDDTLPYYISLVLGFGIGFWVVFGSLVMKRSWRHAYFRFLDRVADCLYIFIKLNMAHLQRMMSKE</sequence>
<evidence type="ECO:0000256" key="13">
    <source>
        <dbReference type="SAM" id="SignalP"/>
    </source>
</evidence>
<keyword evidence="8 12" id="KW-1133">Transmembrane helix</keyword>
<keyword evidence="9 12" id="KW-0472">Membrane</keyword>
<keyword evidence="3" id="KW-1003">Cell membrane</keyword>
<evidence type="ECO:0008006" key="18">
    <source>
        <dbReference type="Google" id="ProtNLM"/>
    </source>
</evidence>
<dbReference type="Pfam" id="PF00560">
    <property type="entry name" value="LRR_1"/>
    <property type="match status" value="10"/>
</dbReference>
<dbReference type="PRINTS" id="PR00019">
    <property type="entry name" value="LEURICHRPT"/>
</dbReference>
<feature type="signal peptide" evidence="13">
    <location>
        <begin position="1"/>
        <end position="22"/>
    </location>
</feature>
<keyword evidence="10" id="KW-0675">Receptor</keyword>
<feature type="domain" description="Leucine-rich repeat-containing N-terminal plant-type" evidence="14">
    <location>
        <begin position="46"/>
        <end position="80"/>
    </location>
</feature>
<evidence type="ECO:0000256" key="6">
    <source>
        <dbReference type="ARBA" id="ARBA00022729"/>
    </source>
</evidence>
<keyword evidence="7" id="KW-0677">Repeat</keyword>
<dbReference type="InterPro" id="IPR013210">
    <property type="entry name" value="LRR_N_plant-typ"/>
</dbReference>
<dbReference type="GO" id="GO:0005886">
    <property type="term" value="C:plasma membrane"/>
    <property type="evidence" value="ECO:0007669"/>
    <property type="project" value="UniProtKB-SubCell"/>
</dbReference>
<evidence type="ECO:0000256" key="12">
    <source>
        <dbReference type="SAM" id="Phobius"/>
    </source>
</evidence>
<dbReference type="FunFam" id="3.80.10.10:FF:000041">
    <property type="entry name" value="LRR receptor-like serine/threonine-protein kinase ERECTA"/>
    <property type="match status" value="1"/>
</dbReference>
<dbReference type="InterPro" id="IPR003591">
    <property type="entry name" value="Leu-rich_rpt_typical-subtyp"/>
</dbReference>
<gene>
    <name evidence="16" type="ORF">ILEXP_LOCUS34553</name>
</gene>
<evidence type="ECO:0000313" key="17">
    <source>
        <dbReference type="Proteomes" id="UP001642360"/>
    </source>
</evidence>
<dbReference type="FunFam" id="3.80.10.10:FF:000213">
    <property type="entry name" value="Tyrosine-sulfated glycopeptide receptor 1"/>
    <property type="match status" value="1"/>
</dbReference>
<keyword evidence="4" id="KW-0433">Leucine-rich repeat</keyword>
<dbReference type="InterPro" id="IPR046956">
    <property type="entry name" value="RLP23-like"/>
</dbReference>
<keyword evidence="17" id="KW-1185">Reference proteome</keyword>
<comment type="subcellular location">
    <subcellularLocation>
        <location evidence="1">Cell membrane</location>
        <topology evidence="1">Single-pass type I membrane protein</topology>
    </subcellularLocation>
</comment>
<evidence type="ECO:0000256" key="1">
    <source>
        <dbReference type="ARBA" id="ARBA00004251"/>
    </source>
</evidence>
<evidence type="ECO:0000256" key="5">
    <source>
        <dbReference type="ARBA" id="ARBA00022692"/>
    </source>
</evidence>
<dbReference type="GO" id="GO:0006952">
    <property type="term" value="P:defense response"/>
    <property type="evidence" value="ECO:0007669"/>
    <property type="project" value="UniProtKB-ARBA"/>
</dbReference>
<dbReference type="PROSITE" id="PS51450">
    <property type="entry name" value="LRR"/>
    <property type="match status" value="2"/>
</dbReference>
<protein>
    <recommendedName>
        <fullName evidence="18">Leucine-rich repeat-containing N-terminal plant-type domain-containing protein</fullName>
    </recommendedName>
</protein>
<dbReference type="SUPFAM" id="SSF52058">
    <property type="entry name" value="L domain-like"/>
    <property type="match status" value="3"/>
</dbReference>
<organism evidence="16 17">
    <name type="scientific">Ilex paraguariensis</name>
    <name type="common">yerba mate</name>
    <dbReference type="NCBI Taxonomy" id="185542"/>
    <lineage>
        <taxon>Eukaryota</taxon>
        <taxon>Viridiplantae</taxon>
        <taxon>Streptophyta</taxon>
        <taxon>Embryophyta</taxon>
        <taxon>Tracheophyta</taxon>
        <taxon>Spermatophyta</taxon>
        <taxon>Magnoliopsida</taxon>
        <taxon>eudicotyledons</taxon>
        <taxon>Gunneridae</taxon>
        <taxon>Pentapetalae</taxon>
        <taxon>asterids</taxon>
        <taxon>campanulids</taxon>
        <taxon>Aquifoliales</taxon>
        <taxon>Aquifoliaceae</taxon>
        <taxon>Ilex</taxon>
    </lineage>
</organism>
<evidence type="ECO:0000259" key="15">
    <source>
        <dbReference type="Pfam" id="PF23598"/>
    </source>
</evidence>
<proteinExistence type="inferred from homology"/>
<comment type="similarity">
    <text evidence="2">Belongs to the RLP family.</text>
</comment>
<dbReference type="Pfam" id="PF23598">
    <property type="entry name" value="LRR_14"/>
    <property type="match status" value="1"/>
</dbReference>
<evidence type="ECO:0000256" key="7">
    <source>
        <dbReference type="ARBA" id="ARBA00022737"/>
    </source>
</evidence>
<feature type="domain" description="Disease resistance R13L4/SHOC-2-like LRR" evidence="15">
    <location>
        <begin position="272"/>
        <end position="467"/>
    </location>
</feature>
<dbReference type="SMART" id="SM00369">
    <property type="entry name" value="LRR_TYP"/>
    <property type="match status" value="9"/>
</dbReference>
<dbReference type="AlphaFoldDB" id="A0ABC8T7M3"/>
<dbReference type="GO" id="GO:0051707">
    <property type="term" value="P:response to other organism"/>
    <property type="evidence" value="ECO:0007669"/>
    <property type="project" value="UniProtKB-ARBA"/>
</dbReference>
<evidence type="ECO:0000259" key="14">
    <source>
        <dbReference type="Pfam" id="PF08263"/>
    </source>
</evidence>
<dbReference type="PANTHER" id="PTHR48063:SF90">
    <property type="entry name" value="OS11G0565920 PROTEIN"/>
    <property type="match status" value="1"/>
</dbReference>
<reference evidence="16 17" key="1">
    <citation type="submission" date="2024-02" db="EMBL/GenBank/DDBJ databases">
        <authorList>
            <person name="Vignale AGUSTIN F."/>
            <person name="Sosa J E."/>
            <person name="Modenutti C."/>
        </authorList>
    </citation>
    <scope>NUCLEOTIDE SEQUENCE [LARGE SCALE GENOMIC DNA]</scope>
</reference>
<dbReference type="Gene3D" id="3.80.10.10">
    <property type="entry name" value="Ribonuclease Inhibitor"/>
    <property type="match status" value="5"/>
</dbReference>
<name>A0ABC8T7M3_9AQUA</name>
<dbReference type="SMART" id="SM00365">
    <property type="entry name" value="LRR_SD22"/>
    <property type="match status" value="4"/>
</dbReference>
<accession>A0ABC8T7M3</accession>
<evidence type="ECO:0000256" key="2">
    <source>
        <dbReference type="ARBA" id="ARBA00009592"/>
    </source>
</evidence>
<dbReference type="InterPro" id="IPR001611">
    <property type="entry name" value="Leu-rich_rpt"/>
</dbReference>
<evidence type="ECO:0000313" key="16">
    <source>
        <dbReference type="EMBL" id="CAK9165380.1"/>
    </source>
</evidence>
<dbReference type="InterPro" id="IPR055414">
    <property type="entry name" value="LRR_R13L4/SHOC2-like"/>
</dbReference>
<dbReference type="EMBL" id="CAUOFW020004391">
    <property type="protein sequence ID" value="CAK9165380.1"/>
    <property type="molecule type" value="Genomic_DNA"/>
</dbReference>
<dbReference type="PANTHER" id="PTHR48063">
    <property type="entry name" value="LRR RECEPTOR-LIKE KINASE"/>
    <property type="match status" value="1"/>
</dbReference>
<dbReference type="FunFam" id="3.80.10.10:FF:000095">
    <property type="entry name" value="LRR receptor-like serine/threonine-protein kinase GSO1"/>
    <property type="match status" value="1"/>
</dbReference>
<feature type="chain" id="PRO_5044793290" description="Leucine-rich repeat-containing N-terminal plant-type domain-containing protein" evidence="13">
    <location>
        <begin position="23"/>
        <end position="975"/>
    </location>
</feature>
<keyword evidence="11" id="KW-0325">Glycoprotein</keyword>
<evidence type="ECO:0000256" key="3">
    <source>
        <dbReference type="ARBA" id="ARBA00022475"/>
    </source>
</evidence>
<evidence type="ECO:0000256" key="8">
    <source>
        <dbReference type="ARBA" id="ARBA00022989"/>
    </source>
</evidence>
<dbReference type="Pfam" id="PF08263">
    <property type="entry name" value="LRRNT_2"/>
    <property type="match status" value="1"/>
</dbReference>
<keyword evidence="5 12" id="KW-0812">Transmembrane</keyword>
<evidence type="ECO:0000256" key="9">
    <source>
        <dbReference type="ARBA" id="ARBA00023136"/>
    </source>
</evidence>
<feature type="transmembrane region" description="Helical" evidence="12">
    <location>
        <begin position="915"/>
        <end position="938"/>
    </location>
</feature>
<keyword evidence="6 13" id="KW-0732">Signal</keyword>
<evidence type="ECO:0000256" key="4">
    <source>
        <dbReference type="ARBA" id="ARBA00022614"/>
    </source>
</evidence>
<comment type="caution">
    <text evidence="16">The sequence shown here is derived from an EMBL/GenBank/DDBJ whole genome shotgun (WGS) entry which is preliminary data.</text>
</comment>
<dbReference type="Proteomes" id="UP001642360">
    <property type="component" value="Unassembled WGS sequence"/>
</dbReference>
<dbReference type="InterPro" id="IPR032675">
    <property type="entry name" value="LRR_dom_sf"/>
</dbReference>